<dbReference type="PROSITE" id="PS51736">
    <property type="entry name" value="RECOMBINASES_3"/>
    <property type="match status" value="1"/>
</dbReference>
<evidence type="ECO:0000259" key="1">
    <source>
        <dbReference type="PROSITE" id="PS51736"/>
    </source>
</evidence>
<dbReference type="HOGENOM" id="CLU_010686_9_6_2"/>
<dbReference type="InterPro" id="IPR006119">
    <property type="entry name" value="Resolv_N"/>
</dbReference>
<dbReference type="eggNOG" id="arCOG03162">
    <property type="taxonomic scope" value="Archaea"/>
</dbReference>
<accession>A2BLZ0</accession>
<evidence type="ECO:0000313" key="3">
    <source>
        <dbReference type="Proteomes" id="UP000002593"/>
    </source>
</evidence>
<keyword evidence="3" id="KW-1185">Reference proteome</keyword>
<dbReference type="Gene3D" id="3.40.50.1390">
    <property type="entry name" value="Resolvase, N-terminal catalytic domain"/>
    <property type="match status" value="1"/>
</dbReference>
<dbReference type="STRING" id="415426.Hbut_1166"/>
<protein>
    <recommendedName>
        <fullName evidence="1">Resolvase/invertase-type recombinase catalytic domain-containing protein</fullName>
    </recommendedName>
</protein>
<gene>
    <name evidence="2" type="ordered locus">Hbut_1166</name>
</gene>
<dbReference type="KEGG" id="hbu:Hbut_1166"/>
<dbReference type="GO" id="GO:0003677">
    <property type="term" value="F:DNA binding"/>
    <property type="evidence" value="ECO:0007669"/>
    <property type="project" value="InterPro"/>
</dbReference>
<proteinExistence type="predicted"/>
<dbReference type="GO" id="GO:0000150">
    <property type="term" value="F:DNA strand exchange activity"/>
    <property type="evidence" value="ECO:0007669"/>
    <property type="project" value="InterPro"/>
</dbReference>
<organism evidence="2 3">
    <name type="scientific">Hyperthermus butylicus (strain DSM 5456 / JCM 9403 / PLM1-5)</name>
    <dbReference type="NCBI Taxonomy" id="415426"/>
    <lineage>
        <taxon>Archaea</taxon>
        <taxon>Thermoproteota</taxon>
        <taxon>Thermoprotei</taxon>
        <taxon>Desulfurococcales</taxon>
        <taxon>Pyrodictiaceae</taxon>
        <taxon>Hyperthermus</taxon>
    </lineage>
</organism>
<dbReference type="EMBL" id="CP000493">
    <property type="protein sequence ID" value="ABM81001.1"/>
    <property type="molecule type" value="Genomic_DNA"/>
</dbReference>
<dbReference type="Gene3D" id="1.10.10.60">
    <property type="entry name" value="Homeodomain-like"/>
    <property type="match status" value="1"/>
</dbReference>
<name>A2BLZ0_HYPBU</name>
<dbReference type="Proteomes" id="UP000002593">
    <property type="component" value="Chromosome"/>
</dbReference>
<dbReference type="EnsemblBacteria" id="ABM81001">
    <property type="protein sequence ID" value="ABM81001"/>
    <property type="gene ID" value="Hbut_1166"/>
</dbReference>
<dbReference type="AlphaFoldDB" id="A2BLZ0"/>
<feature type="domain" description="Resolvase/invertase-type recombinase catalytic" evidence="1">
    <location>
        <begin position="1"/>
        <end position="56"/>
    </location>
</feature>
<dbReference type="SUPFAM" id="SSF53041">
    <property type="entry name" value="Resolvase-like"/>
    <property type="match status" value="1"/>
</dbReference>
<dbReference type="Pfam" id="PF00239">
    <property type="entry name" value="Resolvase"/>
    <property type="match status" value="1"/>
</dbReference>
<reference evidence="2 3" key="1">
    <citation type="journal article" date="2007" name="Archaea">
        <title>The genome of Hyperthermus butylicus: a sulfur-reducing, peptide fermenting, neutrophilic Crenarchaeote growing up to 108 degrees C.</title>
        <authorList>
            <person name="Brugger K."/>
            <person name="Chen L."/>
            <person name="Stark M."/>
            <person name="Zibat A."/>
            <person name="Redder P."/>
            <person name="Ruepp A."/>
            <person name="Awayez M."/>
            <person name="She Q."/>
            <person name="Garrett R.A."/>
            <person name="Klenk H.P."/>
        </authorList>
    </citation>
    <scope>NUCLEOTIDE SEQUENCE [LARGE SCALE GENOMIC DNA]</scope>
    <source>
        <strain evidence="3">DSM 5456 / JCM 9403 / PLM1-5</strain>
    </source>
</reference>
<sequence>MGAPVPPVSPRESFLQSLDPQVRKLVIAVLAWAAERERELLRQRTREGMRRAKLEGKRVGRPRKPIDWKKYEELRGKGLSLRDVARVLGVGYSTLRRRLREEYER</sequence>
<evidence type="ECO:0000313" key="2">
    <source>
        <dbReference type="EMBL" id="ABM81001.1"/>
    </source>
</evidence>
<dbReference type="InterPro" id="IPR036162">
    <property type="entry name" value="Resolvase-like_N_sf"/>
</dbReference>